<sequence length="340" mass="36293">MKGFLSLLAFAPLALCAPAPASQAASQKMHVIWKHHKASASKGLYALTGDRSSILGQSCSDGLNSGNFASSPLKLDVDENGFGNLTYGDKEYAVLMSAEHSGGIECTKMYSPDEAHVDCVVPYSGSTADVLPMTAVQTCLPSTEEKPASNLLGKRIHQRGFNEPSERDGEGMSAVAPNVFDKRQQSCYSYRSSFMVGDGNPHQNFYDKQISENINCGAAPSCTAGHSVSKSYNIGFSTSATLDAWLSGGFAVGKSWTTGNSYSCTGGRGDTVCVWYNTAHTAYTVKNKYENTCTGTRYSDPLVLKSPNKNNRNGGYYCVIGTCRAQGDAYWDNSGRAGGP</sequence>
<accession>A0ACC3DX00</accession>
<protein>
    <submittedName>
        <fullName evidence="1">Uncharacterized protein</fullName>
    </submittedName>
</protein>
<dbReference type="EMBL" id="JAWDJW010000295">
    <property type="protein sequence ID" value="KAK3081068.1"/>
    <property type="molecule type" value="Genomic_DNA"/>
</dbReference>
<gene>
    <name evidence="1" type="ORF">LTS18_010517</name>
</gene>
<proteinExistence type="predicted"/>
<organism evidence="1 2">
    <name type="scientific">Coniosporium uncinatum</name>
    <dbReference type="NCBI Taxonomy" id="93489"/>
    <lineage>
        <taxon>Eukaryota</taxon>
        <taxon>Fungi</taxon>
        <taxon>Dikarya</taxon>
        <taxon>Ascomycota</taxon>
        <taxon>Pezizomycotina</taxon>
        <taxon>Dothideomycetes</taxon>
        <taxon>Dothideomycetes incertae sedis</taxon>
        <taxon>Coniosporium</taxon>
    </lineage>
</organism>
<reference evidence="1" key="1">
    <citation type="submission" date="2024-09" db="EMBL/GenBank/DDBJ databases">
        <title>Black Yeasts Isolated from many extreme environments.</title>
        <authorList>
            <person name="Coleine C."/>
            <person name="Stajich J.E."/>
            <person name="Selbmann L."/>
        </authorList>
    </citation>
    <scope>NUCLEOTIDE SEQUENCE</scope>
    <source>
        <strain evidence="1">CCFEE 5737</strain>
    </source>
</reference>
<dbReference type="Proteomes" id="UP001186974">
    <property type="component" value="Unassembled WGS sequence"/>
</dbReference>
<comment type="caution">
    <text evidence="1">The sequence shown here is derived from an EMBL/GenBank/DDBJ whole genome shotgun (WGS) entry which is preliminary data.</text>
</comment>
<evidence type="ECO:0000313" key="1">
    <source>
        <dbReference type="EMBL" id="KAK3081068.1"/>
    </source>
</evidence>
<evidence type="ECO:0000313" key="2">
    <source>
        <dbReference type="Proteomes" id="UP001186974"/>
    </source>
</evidence>
<name>A0ACC3DX00_9PEZI</name>
<keyword evidence="2" id="KW-1185">Reference proteome</keyword>